<dbReference type="RefSeq" id="NP_986315.2">
    <property type="nucleotide sequence ID" value="NM_211377.2"/>
</dbReference>
<name>Q751P1_EREGS</name>
<proteinExistence type="inferred from homology"/>
<dbReference type="GO" id="GO:0009277">
    <property type="term" value="C:fungal-type cell wall"/>
    <property type="evidence" value="ECO:0000318"/>
    <property type="project" value="GO_Central"/>
</dbReference>
<dbReference type="Gene3D" id="1.20.58.1040">
    <property type="match status" value="1"/>
</dbReference>
<sequence length="533" mass="57343">MLFNKLAAVAALGSLVTAATSSSGEVPEIVIKGNKFFYSNNGTQFFMRGIAYQTDGHDGSGSNKYVDPLADFKTCSRDIPYLQQLRTNVIRVYALDGKKDHTECMKALADAGIYVIADLSEPSLSINRNSPEWSVELYDRYTQVVDELQKYKNVLGFFAGNEVTNEVNNTEASAFVKAAVRDTKAYIKQKGYRKIPVGYAANDDAKFRDEITAYFACGSNEERADFYGFNVYSWCGDSSFEKSGYSDRTKEFSRLPVPAFFSEYGCNEVKPRKFTDVAALYGDQMTDVWSGGIVYMYFQEANEYGLVTVKGDKVSTLSDFSYYSAQIAKASPTGVQSASYTPSITSLECPTIADNWKAASSLPPTPSKDACKCMMDALSCVVNDSVDKEDYGKLFGYLCGSDKKLCNGIAVDASKGEYGAFSYCSGKEKLSYLLNEYYKANGKSSSACAFSGSASLRKPTEAATCAAVLSSASAGLPAGGNASGSSGAATSTGGSGEPKPSMGTANAKYNMLNVLISSAATLSVFMGFGLIFI</sequence>
<dbReference type="CAZy" id="CBM43">
    <property type="family name" value="Carbohydrate-Binding Module Family 43"/>
</dbReference>
<dbReference type="PANTHER" id="PTHR31468">
    <property type="entry name" value="1,3-BETA-GLUCANOSYLTRANSFERASE GAS1"/>
    <property type="match status" value="1"/>
</dbReference>
<keyword evidence="4 11" id="KW-0336">GPI-anchor</keyword>
<comment type="subcellular location">
    <subcellularLocation>
        <location evidence="1 11">Cell membrane</location>
        <topology evidence="1 11">Lipid-anchor</topology>
        <topology evidence="1 11">GPI-anchor</topology>
    </subcellularLocation>
</comment>
<reference evidence="14 15" key="1">
    <citation type="journal article" date="2004" name="Science">
        <title>The Ashbya gossypii genome as a tool for mapping the ancient Saccharomyces cerevisiae genome.</title>
        <authorList>
            <person name="Dietrich F.S."/>
            <person name="Voegeli S."/>
            <person name="Brachat S."/>
            <person name="Lerch A."/>
            <person name="Gates K."/>
            <person name="Steiner S."/>
            <person name="Mohr C."/>
            <person name="Pohlmann R."/>
            <person name="Luedi P."/>
            <person name="Choi S."/>
            <person name="Wing R.A."/>
            <person name="Flavier A."/>
            <person name="Gaffney T.D."/>
            <person name="Philippsen P."/>
        </authorList>
    </citation>
    <scope>NUCLEOTIDE SEQUENCE [LARGE SCALE GENOMIC DNA]</scope>
    <source>
        <strain evidence="15">ATCC 10895 / CBS 109.51 / FGSC 9923 / NRRL Y-1056</strain>
    </source>
</reference>
<dbReference type="Pfam" id="PF03198">
    <property type="entry name" value="Glyco_hydro_72"/>
    <property type="match status" value="1"/>
</dbReference>
<keyword evidence="15" id="KW-1185">Reference proteome</keyword>
<keyword evidence="5 11" id="KW-0732">Signal</keyword>
<organism evidence="14 15">
    <name type="scientific">Eremothecium gossypii (strain ATCC 10895 / CBS 109.51 / FGSC 9923 / NRRL Y-1056)</name>
    <name type="common">Yeast</name>
    <name type="synonym">Ashbya gossypii</name>
    <dbReference type="NCBI Taxonomy" id="284811"/>
    <lineage>
        <taxon>Eukaryota</taxon>
        <taxon>Fungi</taxon>
        <taxon>Dikarya</taxon>
        <taxon>Ascomycota</taxon>
        <taxon>Saccharomycotina</taxon>
        <taxon>Saccharomycetes</taxon>
        <taxon>Saccharomycetales</taxon>
        <taxon>Saccharomycetaceae</taxon>
        <taxon>Eremothecium</taxon>
    </lineage>
</organism>
<gene>
    <name evidence="14" type="ORF">AGOS_AGL352W</name>
</gene>
<evidence type="ECO:0000256" key="12">
    <source>
        <dbReference type="SAM" id="Phobius"/>
    </source>
</evidence>
<dbReference type="HOGENOM" id="CLU_021855_2_1_1"/>
<dbReference type="FunFam" id="3.20.20.80:FF:000038">
    <property type="entry name" value="1,3-beta-glucanosyltransferase"/>
    <property type="match status" value="1"/>
</dbReference>
<dbReference type="GO" id="GO:0071970">
    <property type="term" value="P:fungal-type cell wall (1-&gt;3)-beta-D-glucan biosynthetic process"/>
    <property type="evidence" value="ECO:0000318"/>
    <property type="project" value="GO_Central"/>
</dbReference>
<evidence type="ECO:0000256" key="1">
    <source>
        <dbReference type="ARBA" id="ARBA00004609"/>
    </source>
</evidence>
<dbReference type="InterPro" id="IPR017853">
    <property type="entry name" value="GH"/>
</dbReference>
<accession>Q751P1</accession>
<evidence type="ECO:0000313" key="15">
    <source>
        <dbReference type="Proteomes" id="UP000000591"/>
    </source>
</evidence>
<keyword evidence="9 11" id="KW-0449">Lipoprotein</keyword>
<dbReference type="EMBL" id="AE016820">
    <property type="protein sequence ID" value="AAS54139.2"/>
    <property type="molecule type" value="Genomic_DNA"/>
</dbReference>
<evidence type="ECO:0000256" key="2">
    <source>
        <dbReference type="ARBA" id="ARBA00007528"/>
    </source>
</evidence>
<dbReference type="AlphaFoldDB" id="Q751P1"/>
<evidence type="ECO:0000259" key="13">
    <source>
        <dbReference type="SMART" id="SM00768"/>
    </source>
</evidence>
<dbReference type="eggNOG" id="ENOG502QPST">
    <property type="taxonomic scope" value="Eukaryota"/>
</dbReference>
<dbReference type="Pfam" id="PF07983">
    <property type="entry name" value="X8"/>
    <property type="match status" value="1"/>
</dbReference>
<dbReference type="PANTHER" id="PTHR31468:SF2">
    <property type="entry name" value="1,3-BETA-GLUCANOSYLTRANSFERASE GAS1"/>
    <property type="match status" value="1"/>
</dbReference>
<keyword evidence="6 11" id="KW-0472">Membrane</keyword>
<feature type="chain" id="PRO_5005144201" description="1,3-beta-glucanosyltransferase" evidence="11">
    <location>
        <begin position="19"/>
        <end position="533"/>
    </location>
</feature>
<dbReference type="GO" id="GO:0031505">
    <property type="term" value="P:fungal-type cell wall organization"/>
    <property type="evidence" value="ECO:0000318"/>
    <property type="project" value="GO_Central"/>
</dbReference>
<dbReference type="InParanoid" id="Q751P1"/>
<evidence type="ECO:0000256" key="6">
    <source>
        <dbReference type="ARBA" id="ARBA00023136"/>
    </source>
</evidence>
<keyword evidence="12" id="KW-1133">Transmembrane helix</keyword>
<keyword evidence="7" id="KW-1015">Disulfide bond</keyword>
<evidence type="ECO:0000256" key="3">
    <source>
        <dbReference type="ARBA" id="ARBA00022475"/>
    </source>
</evidence>
<evidence type="ECO:0000256" key="7">
    <source>
        <dbReference type="ARBA" id="ARBA00023157"/>
    </source>
</evidence>
<evidence type="ECO:0000256" key="9">
    <source>
        <dbReference type="ARBA" id="ARBA00023288"/>
    </source>
</evidence>
<comment type="similarity">
    <text evidence="2 11">Belongs to the glycosyl hydrolase 72 family.</text>
</comment>
<dbReference type="EC" id="2.4.1.-" evidence="11"/>
<dbReference type="OMA" id="WNAASKL"/>
<dbReference type="GO" id="GO:0042124">
    <property type="term" value="F:1,3-beta-glucanosyltransferase activity"/>
    <property type="evidence" value="ECO:0000318"/>
    <property type="project" value="GO_Central"/>
</dbReference>
<dbReference type="SUPFAM" id="SSF51445">
    <property type="entry name" value="(Trans)glycosidases"/>
    <property type="match status" value="1"/>
</dbReference>
<dbReference type="GeneID" id="4622608"/>
<evidence type="ECO:0000256" key="5">
    <source>
        <dbReference type="ARBA" id="ARBA00022729"/>
    </source>
</evidence>
<dbReference type="GO" id="GO:0031982">
    <property type="term" value="C:vesicle"/>
    <property type="evidence" value="ECO:0007669"/>
    <property type="project" value="UniProtKB-ARBA"/>
</dbReference>
<feature type="transmembrane region" description="Helical" evidence="12">
    <location>
        <begin position="511"/>
        <end position="532"/>
    </location>
</feature>
<dbReference type="InterPro" id="IPR012946">
    <property type="entry name" value="X8"/>
</dbReference>
<evidence type="ECO:0000256" key="10">
    <source>
        <dbReference type="ARBA" id="ARBA00023316"/>
    </source>
</evidence>
<keyword evidence="3" id="KW-1003">Cell membrane</keyword>
<evidence type="ECO:0000313" key="14">
    <source>
        <dbReference type="EMBL" id="AAS54139.2"/>
    </source>
</evidence>
<keyword evidence="12" id="KW-0812">Transmembrane</keyword>
<dbReference type="CAZy" id="GH72">
    <property type="family name" value="Glycoside Hydrolase Family 72"/>
</dbReference>
<evidence type="ECO:0000256" key="11">
    <source>
        <dbReference type="RuleBase" id="RU361209"/>
    </source>
</evidence>
<dbReference type="SMART" id="SM00768">
    <property type="entry name" value="X8"/>
    <property type="match status" value="1"/>
</dbReference>
<dbReference type="GO" id="GO:0005886">
    <property type="term" value="C:plasma membrane"/>
    <property type="evidence" value="ECO:0007669"/>
    <property type="project" value="UniProtKB-SubCell"/>
</dbReference>
<dbReference type="OrthoDB" id="421038at2759"/>
<keyword evidence="10" id="KW-0961">Cell wall biogenesis/degradation</keyword>
<dbReference type="KEGG" id="ago:AGOS_AGL352W"/>
<dbReference type="FunCoup" id="Q751P1">
    <property type="interactions" value="194"/>
</dbReference>
<dbReference type="GO" id="GO:0098552">
    <property type="term" value="C:side of membrane"/>
    <property type="evidence" value="ECO:0007669"/>
    <property type="project" value="UniProtKB-KW"/>
</dbReference>
<dbReference type="FunFam" id="1.20.58.1040:FF:000005">
    <property type="entry name" value="1,3-beta-glucanosyltransferase"/>
    <property type="match status" value="1"/>
</dbReference>
<keyword evidence="11" id="KW-0808">Transferase</keyword>
<dbReference type="InterPro" id="IPR004886">
    <property type="entry name" value="Glucanosyltransferase"/>
</dbReference>
<reference evidence="15" key="2">
    <citation type="journal article" date="2013" name="G3 (Bethesda)">
        <title>Genomes of Ashbya fungi isolated from insects reveal four mating-type loci, numerous translocations, lack of transposons, and distinct gene duplications.</title>
        <authorList>
            <person name="Dietrich F.S."/>
            <person name="Voegeli S."/>
            <person name="Kuo S."/>
            <person name="Philippsen P."/>
        </authorList>
    </citation>
    <scope>GENOME REANNOTATION</scope>
    <source>
        <strain evidence="15">ATCC 10895 / CBS 109.51 / FGSC 9923 / NRRL Y-1056</strain>
    </source>
</reference>
<dbReference type="Proteomes" id="UP000000591">
    <property type="component" value="Chromosome VII"/>
</dbReference>
<feature type="domain" description="X8" evidence="13">
    <location>
        <begin position="378"/>
        <end position="467"/>
    </location>
</feature>
<evidence type="ECO:0000256" key="4">
    <source>
        <dbReference type="ARBA" id="ARBA00022622"/>
    </source>
</evidence>
<keyword evidence="8" id="KW-0325">Glycoprotein</keyword>
<feature type="signal peptide" evidence="11">
    <location>
        <begin position="1"/>
        <end position="18"/>
    </location>
</feature>
<dbReference type="Gene3D" id="3.20.20.80">
    <property type="entry name" value="Glycosidases"/>
    <property type="match status" value="1"/>
</dbReference>
<protein>
    <recommendedName>
        <fullName evidence="11">1,3-beta-glucanosyltransferase</fullName>
        <ecNumber evidence="11">2.4.1.-</ecNumber>
    </recommendedName>
</protein>
<evidence type="ECO:0000256" key="8">
    <source>
        <dbReference type="ARBA" id="ARBA00023180"/>
    </source>
</evidence>
<comment type="function">
    <text evidence="11">Splits internally a 1,3-beta-glucan molecule and transfers the newly generated reducing end (the donor) to the non-reducing end of another 1,3-beta-glucan molecule (the acceptor) forming a 1,3-beta linkage, resulting in the elongation of 1,3-beta-glucan chains in the cell wall.</text>
</comment>
<dbReference type="STRING" id="284811.Q751P1"/>